<gene>
    <name evidence="4" type="ORF">PR018_20995</name>
</gene>
<evidence type="ECO:0000259" key="3">
    <source>
        <dbReference type="Pfam" id="PF01425"/>
    </source>
</evidence>
<evidence type="ECO:0000256" key="2">
    <source>
        <dbReference type="ARBA" id="ARBA00021874"/>
    </source>
</evidence>
<organism evidence="4 5">
    <name type="scientific">Rhizobium rhododendri</name>
    <dbReference type="NCBI Taxonomy" id="2506430"/>
    <lineage>
        <taxon>Bacteria</taxon>
        <taxon>Pseudomonadati</taxon>
        <taxon>Pseudomonadota</taxon>
        <taxon>Alphaproteobacteria</taxon>
        <taxon>Hyphomicrobiales</taxon>
        <taxon>Rhizobiaceae</taxon>
        <taxon>Rhizobium/Agrobacterium group</taxon>
        <taxon>Rhizobium</taxon>
    </lineage>
</organism>
<dbReference type="Gene3D" id="3.90.1300.10">
    <property type="entry name" value="Amidase signature (AS) domain"/>
    <property type="match status" value="1"/>
</dbReference>
<protein>
    <recommendedName>
        <fullName evidence="2">Indoleacetamide hydrolase</fullName>
    </recommendedName>
</protein>
<evidence type="ECO:0000313" key="4">
    <source>
        <dbReference type="EMBL" id="WFS25991.1"/>
    </source>
</evidence>
<comment type="function">
    <text evidence="1">Hydrolyzes indole-3-acetamide (IAM) into indole-3-acetic acid (IAA).</text>
</comment>
<dbReference type="SUPFAM" id="SSF75304">
    <property type="entry name" value="Amidase signature (AS) enzymes"/>
    <property type="match status" value="1"/>
</dbReference>
<dbReference type="InterPro" id="IPR000120">
    <property type="entry name" value="Amidase"/>
</dbReference>
<keyword evidence="5" id="KW-1185">Reference proteome</keyword>
<dbReference type="InterPro" id="IPR020556">
    <property type="entry name" value="Amidase_CS"/>
</dbReference>
<keyword evidence="4" id="KW-0614">Plasmid</keyword>
<dbReference type="InterPro" id="IPR036928">
    <property type="entry name" value="AS_sf"/>
</dbReference>
<evidence type="ECO:0000313" key="5">
    <source>
        <dbReference type="Proteomes" id="UP000318939"/>
    </source>
</evidence>
<accession>A0ABY8IRP4</accession>
<dbReference type="Pfam" id="PF01425">
    <property type="entry name" value="Amidase"/>
    <property type="match status" value="1"/>
</dbReference>
<dbReference type="PANTHER" id="PTHR11895">
    <property type="entry name" value="TRANSAMIDASE"/>
    <property type="match status" value="1"/>
</dbReference>
<dbReference type="Proteomes" id="UP000318939">
    <property type="component" value="Plasmid unnamed1"/>
</dbReference>
<proteinExistence type="predicted"/>
<reference evidence="4 5" key="2">
    <citation type="journal article" date="2023" name="MicrobiologyOpen">
        <title>Genomics of the tumorigenes clade of the family Rhizobiaceae and description of Rhizobium rhododendri sp. nov.</title>
        <authorList>
            <person name="Kuzmanovic N."/>
            <person name="diCenzo G.C."/>
            <person name="Bunk B."/>
            <person name="Sproeer C."/>
            <person name="Fruehling A."/>
            <person name="Neumann-Schaal M."/>
            <person name="Overmann J."/>
            <person name="Smalla K."/>
        </authorList>
    </citation>
    <scope>NUCLEOTIDE SEQUENCE [LARGE SCALE GENOMIC DNA]</scope>
    <source>
        <strain evidence="5">rho-6.2</strain>
        <plasmid evidence="4 5">unnamed1</plasmid>
    </source>
</reference>
<reference evidence="4 5" key="1">
    <citation type="journal article" date="2019" name="Phytopathology">
        <title>A Novel Group of Rhizobium tumorigenes-Like Agrobacteria Associated with Crown Gall Disease of Rhododendron and Blueberry.</title>
        <authorList>
            <person name="Kuzmanovic N."/>
            <person name="Behrens P."/>
            <person name="Idczak E."/>
            <person name="Wagner S."/>
            <person name="Gotz M."/>
            <person name="Sproer C."/>
            <person name="Bunk B."/>
            <person name="Overmann J."/>
            <person name="Smalla K."/>
        </authorList>
    </citation>
    <scope>NUCLEOTIDE SEQUENCE [LARGE SCALE GENOMIC DNA]</scope>
    <source>
        <strain evidence="5">rho-6.2</strain>
    </source>
</reference>
<dbReference type="PROSITE" id="PS00571">
    <property type="entry name" value="AMIDASES"/>
    <property type="match status" value="1"/>
</dbReference>
<geneLocation type="plasmid" evidence="4 5">
    <name>unnamed1</name>
</geneLocation>
<dbReference type="EMBL" id="CP117268">
    <property type="protein sequence ID" value="WFS25991.1"/>
    <property type="molecule type" value="Genomic_DNA"/>
</dbReference>
<dbReference type="RefSeq" id="WP_142831216.1">
    <property type="nucleotide sequence ID" value="NZ_CP117268.1"/>
</dbReference>
<evidence type="ECO:0000256" key="1">
    <source>
        <dbReference type="ARBA" id="ARBA00003871"/>
    </source>
</evidence>
<dbReference type="InterPro" id="IPR023631">
    <property type="entry name" value="Amidase_dom"/>
</dbReference>
<feature type="domain" description="Amidase" evidence="3">
    <location>
        <begin position="28"/>
        <end position="446"/>
    </location>
</feature>
<dbReference type="PANTHER" id="PTHR11895:SF176">
    <property type="entry name" value="AMIDASE AMID-RELATED"/>
    <property type="match status" value="1"/>
</dbReference>
<name>A0ABY8IRP4_9HYPH</name>
<sequence length="466" mass="48961">MTVTDLHYASLLEVSALIASHDLSPVTLTEAMLARIETVDPALNSYLSIAADSAMADAAVAKAEIDSGRYRGPLHGVPIAIKDLFHTKGVASTFGSLAYKDFVSDKDATIVHRLKTAGAIILGRLHLHEGAFGEHHPALGRCLNPWNSDYWPGGSSSGSGAATAAGLCFASLGTDTGGSIRFPSAANGVTGLKPTWGRTSRYGVFPLADSLDTIGPMARSAADAAAMFNAFAGPDPMDPTSVSAPTPDYLAALDGVRGARGFSIGVDEAYLETGVDDETIAAIMDVIAVFADLGAIIVPVKVPDRRAATSAQMIITDAESASFHQPVFEADKALFGPQLAAALERGFAYSPIDMAKAYITQDRFKGELARMFVGIDALISPVYPFIGARYDEMDAHLKNLHGFLGYTAPFNIAGSPSVTMPCGLSAVGMPLGVQLIGPHLSEAELLKAAHAYQQATDWHTRRPPLS</sequence>